<dbReference type="OrthoDB" id="9789465at2"/>
<evidence type="ECO:0000313" key="3">
    <source>
        <dbReference type="Proteomes" id="UP000036503"/>
    </source>
</evidence>
<dbReference type="SUPFAM" id="SSF52540">
    <property type="entry name" value="P-loop containing nucleoside triphosphate hydrolases"/>
    <property type="match status" value="1"/>
</dbReference>
<dbReference type="AlphaFoldDB" id="A0A0J6WRV9"/>
<reference evidence="2 3" key="1">
    <citation type="submission" date="2015-06" db="EMBL/GenBank/DDBJ databases">
        <title>Draft genome sequence of beer spoilage bacterium Megasphaera cerevisiae type strain 20462.</title>
        <authorList>
            <person name="Kutumbaka K."/>
            <person name="Pasmowitz J."/>
            <person name="Mategko J."/>
            <person name="Reyes D."/>
            <person name="Friedrich A."/>
            <person name="Han S."/>
            <person name="Martens-Habbena W."/>
            <person name="Neal-McKinney J."/>
            <person name="Janagama H.K."/>
            <person name="Nadala C."/>
            <person name="Samadpour M."/>
        </authorList>
    </citation>
    <scope>NUCLEOTIDE SEQUENCE [LARGE SCALE GENOMIC DNA]</scope>
    <source>
        <strain evidence="2 3">DSM 20462</strain>
    </source>
</reference>
<dbReference type="SMART" id="SM01043">
    <property type="entry name" value="BTAD"/>
    <property type="match status" value="1"/>
</dbReference>
<dbReference type="InterPro" id="IPR051677">
    <property type="entry name" value="AfsR-DnrI-RedD_regulator"/>
</dbReference>
<dbReference type="Pfam" id="PF25873">
    <property type="entry name" value="WHD_MalT"/>
    <property type="match status" value="1"/>
</dbReference>
<sequence length="1058" mass="123439">MQDILISKITIPSLSAESIRRETLYRKLKKISAYTLSVFTAGAGYGKTTALIQYLSGKKSAVGWYNLGPEDDNIYFFAIYLVNAINHIFPGLYQWYGTRLGIEEQLDWKTLFFCLMTGIEQYNSKHNECFLVIDDWQYAHQCFDICMFFDRFLAHMPANIHVVLISREYVMLPEVERMRLQGRVLDFFPQDLLFTAEEIAAFFRMEQLFDIDEKEIQEIFNRTEGWIIVIKLLANQWKDDVEQLSNYLKNGNFDLDCFFEYLSHTIFNRQSLGLQDFLMKTSLVQSFDSAYCREVLEIEYPVPYLDTVAKTGLFISKIGTDAYRYHSLFQEFLQKQAKLRIVHIKELYDKIAVFYQKHDNAEWALYFFLQEKRWDAASEILSAAGRYWILCGRQEVFMKYLQKLPETYRRHPKIYMALGDRERISSSYEKAVYWYKKARKIFYACGNALELSQCCRSMGELYLDIIQPDVAQTYLRQAYKLLPAGSEREKGDVLALMSENMINHGYSHRAERYLRLRKWVLSFDQADKNNLQARIYLRTGRIQKAIHTLENKYREEAGARTPCSFRECSLILSLCYCFMGDVSQAISYSSASIEYGNKVQSPFVSLIGYVRMGHALLLDFHHTEEICRQAYHKAMMLAEQLRIARGTTEMYWGQCLLYALEGNWEESRKIGMQALTVTTAGHDNWFAAILYHALGMSAALCGNYDEGQAYSLKALKLFEKCRDSLGQTACYWQLTYQCYKRNDKKQFQQYYKLLLTNCHKYNYAFILERKTLLGDIAGFDSKEFELYSAALDRYGTLSSSNTAAIVIQTLGGFKLFRNGSELGSEVWRRKAAKKLLVVLISMYTAPISRETLMNILWPHGSSKEVQRNFKVVLNYLLHVLEPARQPRARSRFIVSTDSFLQLHLDEQLQLDVQAFERSIHEGCMEIYRHVGKAQKLLLNGLHLYKGEFMAGEVTDDIVLRERERLRLLALRGAETLGFSYIEQKKYDQAIYWANHILQIDICWESAYQLKLISYGELHDQALLIRTITMCSEQLKKELNVAPSLKTREIYQKYSMTNN</sequence>
<dbReference type="InterPro" id="IPR036388">
    <property type="entry name" value="WH-like_DNA-bd_sf"/>
</dbReference>
<name>A0A0J6WRV9_9FIRM</name>
<dbReference type="EMBL" id="LEKT01000084">
    <property type="protein sequence ID" value="KMO85249.1"/>
    <property type="molecule type" value="Genomic_DNA"/>
</dbReference>
<accession>A0A0J6WRV9</accession>
<dbReference type="SUPFAM" id="SSF48452">
    <property type="entry name" value="TPR-like"/>
    <property type="match status" value="3"/>
</dbReference>
<dbReference type="Pfam" id="PF03704">
    <property type="entry name" value="BTAD"/>
    <property type="match status" value="1"/>
</dbReference>
<organism evidence="2 3">
    <name type="scientific">Megasphaera cerevisiae DSM 20462</name>
    <dbReference type="NCBI Taxonomy" id="1122219"/>
    <lineage>
        <taxon>Bacteria</taxon>
        <taxon>Bacillati</taxon>
        <taxon>Bacillota</taxon>
        <taxon>Negativicutes</taxon>
        <taxon>Veillonellales</taxon>
        <taxon>Veillonellaceae</taxon>
        <taxon>Megasphaera</taxon>
    </lineage>
</organism>
<comment type="caution">
    <text evidence="2">The sequence shown here is derived from an EMBL/GenBank/DDBJ whole genome shotgun (WGS) entry which is preliminary data.</text>
</comment>
<dbReference type="RefSeq" id="WP_048515579.1">
    <property type="nucleotide sequence ID" value="NZ_FUXD01000080.1"/>
</dbReference>
<dbReference type="PANTHER" id="PTHR35807:SF2">
    <property type="entry name" value="TRANSCRIPTIONAL ACTIVATOR DOMAIN"/>
    <property type="match status" value="1"/>
</dbReference>
<dbReference type="Proteomes" id="UP000036503">
    <property type="component" value="Unassembled WGS sequence"/>
</dbReference>
<dbReference type="InterPro" id="IPR005158">
    <property type="entry name" value="BTAD"/>
</dbReference>
<dbReference type="InterPro" id="IPR027417">
    <property type="entry name" value="P-loop_NTPase"/>
</dbReference>
<dbReference type="InterPro" id="IPR059106">
    <property type="entry name" value="WHD_MalT"/>
</dbReference>
<evidence type="ECO:0000313" key="2">
    <source>
        <dbReference type="EMBL" id="KMO85249.1"/>
    </source>
</evidence>
<dbReference type="Gene3D" id="1.10.10.10">
    <property type="entry name" value="Winged helix-like DNA-binding domain superfamily/Winged helix DNA-binding domain"/>
    <property type="match status" value="1"/>
</dbReference>
<dbReference type="InterPro" id="IPR011990">
    <property type="entry name" value="TPR-like_helical_dom_sf"/>
</dbReference>
<dbReference type="PANTHER" id="PTHR35807">
    <property type="entry name" value="TRANSCRIPTIONAL REGULATOR REDD-RELATED"/>
    <property type="match status" value="1"/>
</dbReference>
<dbReference type="PATRIC" id="fig|1122219.3.peg.3369"/>
<proteinExistence type="predicted"/>
<protein>
    <recommendedName>
        <fullName evidence="1">Bacterial transcriptional activator domain-containing protein</fullName>
    </recommendedName>
</protein>
<gene>
    <name evidence="2" type="ORF">AB840_14615</name>
</gene>
<feature type="domain" description="Bacterial transcriptional activator" evidence="1">
    <location>
        <begin position="910"/>
        <end position="1054"/>
    </location>
</feature>
<dbReference type="Gene3D" id="1.25.40.10">
    <property type="entry name" value="Tetratricopeptide repeat domain"/>
    <property type="match status" value="3"/>
</dbReference>
<dbReference type="STRING" id="39029.BSR42_06505"/>
<dbReference type="InParanoid" id="A0A0J6WRV9"/>
<evidence type="ECO:0000259" key="1">
    <source>
        <dbReference type="SMART" id="SM01043"/>
    </source>
</evidence>
<keyword evidence="3" id="KW-1185">Reference proteome</keyword>